<protein>
    <submittedName>
        <fullName evidence="1">Uncharacterized protein</fullName>
    </submittedName>
</protein>
<organism evidence="1 2">
    <name type="scientific">Dysgonomonas capnocytophagoides</name>
    <dbReference type="NCBI Taxonomy" id="45254"/>
    <lineage>
        <taxon>Bacteria</taxon>
        <taxon>Pseudomonadati</taxon>
        <taxon>Bacteroidota</taxon>
        <taxon>Bacteroidia</taxon>
        <taxon>Bacteroidales</taxon>
        <taxon>Dysgonomonadaceae</taxon>
        <taxon>Dysgonomonas</taxon>
    </lineage>
</organism>
<dbReference type="EMBL" id="SOML01000012">
    <property type="protein sequence ID" value="TFD93798.1"/>
    <property type="molecule type" value="Genomic_DNA"/>
</dbReference>
<dbReference type="PROSITE" id="PS51257">
    <property type="entry name" value="PROKAR_LIPOPROTEIN"/>
    <property type="match status" value="1"/>
</dbReference>
<proteinExistence type="predicted"/>
<dbReference type="OrthoDB" id="702091at2"/>
<sequence length="287" mass="33581">MKKLIIAFTIPMLFFSCSEDNITGTNEEEENNGNETETIVPLSLTVSTQEGKMFENIQFTIDFQQETSMYDLVQSYDSLVWNVPEVDGRKKIFEHNSNNTHLTSSWGNCFYYKGKYQSILIGYKDNKVVLADTTIVNVDINKKYDFLNIKWDDFKEIFGTQIINNVFDSEFYLGVARTVKSDTLCANIYFYPEDKIAKDDKLLSKYTDQRQERNIIDYISELYGKPALSYVDNNERLAVVYKEKFRVKYDSDVPIYLWIVGKTNVVLLYRQDAIYVDKYYLHAEPVK</sequence>
<keyword evidence="2" id="KW-1185">Reference proteome</keyword>
<dbReference type="AlphaFoldDB" id="A0A4Y8KWZ5"/>
<reference evidence="1 2" key="1">
    <citation type="submission" date="2019-03" db="EMBL/GenBank/DDBJ databases">
        <title>San Antonio Military Medical Center submission to MRSN (WRAIR), pending publication.</title>
        <authorList>
            <person name="Blyth D.M."/>
            <person name="Mccarthy S.L."/>
            <person name="Schall S.E."/>
            <person name="Stam J.A."/>
            <person name="Ong A.C."/>
            <person name="Mcgann P.T."/>
        </authorList>
    </citation>
    <scope>NUCLEOTIDE SEQUENCE [LARGE SCALE GENOMIC DNA]</scope>
    <source>
        <strain evidence="1 2">MRSN571793</strain>
    </source>
</reference>
<evidence type="ECO:0000313" key="1">
    <source>
        <dbReference type="EMBL" id="TFD93798.1"/>
    </source>
</evidence>
<evidence type="ECO:0000313" key="2">
    <source>
        <dbReference type="Proteomes" id="UP000297861"/>
    </source>
</evidence>
<accession>A0A4Y8KWZ5</accession>
<comment type="caution">
    <text evidence="1">The sequence shown here is derived from an EMBL/GenBank/DDBJ whole genome shotgun (WGS) entry which is preliminary data.</text>
</comment>
<dbReference type="RefSeq" id="WP_134437291.1">
    <property type="nucleotide sequence ID" value="NZ_SOML01000012.1"/>
</dbReference>
<name>A0A4Y8KWZ5_9BACT</name>
<dbReference type="Proteomes" id="UP000297861">
    <property type="component" value="Unassembled WGS sequence"/>
</dbReference>
<gene>
    <name evidence="1" type="ORF">E2605_16755</name>
</gene>